<protein>
    <submittedName>
        <fullName evidence="1">Uncharacterized protein</fullName>
    </submittedName>
</protein>
<reference evidence="1" key="2">
    <citation type="submission" date="2025-08" db="UniProtKB">
        <authorList>
            <consortium name="Ensembl"/>
        </authorList>
    </citation>
    <scope>IDENTIFICATION</scope>
</reference>
<evidence type="ECO:0000313" key="1">
    <source>
        <dbReference type="Ensembl" id="ENSCSAVP00000007498.1"/>
    </source>
</evidence>
<dbReference type="AlphaFoldDB" id="H2YQ90"/>
<dbReference type="Ensembl" id="ENSCSAVT00000007597.1">
    <property type="protein sequence ID" value="ENSCSAVP00000007498.1"/>
    <property type="gene ID" value="ENSCSAVG00000004481.1"/>
</dbReference>
<reference evidence="2" key="1">
    <citation type="submission" date="2003-08" db="EMBL/GenBank/DDBJ databases">
        <authorList>
            <person name="Birren B."/>
            <person name="Nusbaum C."/>
            <person name="Abebe A."/>
            <person name="Abouelleil A."/>
            <person name="Adekoya E."/>
            <person name="Ait-zahra M."/>
            <person name="Allen N."/>
            <person name="Allen T."/>
            <person name="An P."/>
            <person name="Anderson M."/>
            <person name="Anderson S."/>
            <person name="Arachchi H."/>
            <person name="Armbruster J."/>
            <person name="Bachantsang P."/>
            <person name="Baldwin J."/>
            <person name="Barry A."/>
            <person name="Bayul T."/>
            <person name="Blitshsteyn B."/>
            <person name="Bloom T."/>
            <person name="Blye J."/>
            <person name="Boguslavskiy L."/>
            <person name="Borowsky M."/>
            <person name="Boukhgalter B."/>
            <person name="Brunache A."/>
            <person name="Butler J."/>
            <person name="Calixte N."/>
            <person name="Calvo S."/>
            <person name="Camarata J."/>
            <person name="Campo K."/>
            <person name="Chang J."/>
            <person name="Cheshatsang Y."/>
            <person name="Citroen M."/>
            <person name="Collymore A."/>
            <person name="Considine T."/>
            <person name="Cook A."/>
            <person name="Cooke P."/>
            <person name="Corum B."/>
            <person name="Cuomo C."/>
            <person name="David R."/>
            <person name="Dawoe T."/>
            <person name="Degray S."/>
            <person name="Dodge S."/>
            <person name="Dooley K."/>
            <person name="Dorje P."/>
            <person name="Dorjee K."/>
            <person name="Dorris L."/>
            <person name="Duffey N."/>
            <person name="Dupes A."/>
            <person name="Elkins T."/>
            <person name="Engels R."/>
            <person name="Erickson J."/>
            <person name="Farina A."/>
            <person name="Faro S."/>
            <person name="Ferreira P."/>
            <person name="Fischer H."/>
            <person name="Fitzgerald M."/>
            <person name="Foley K."/>
            <person name="Gage D."/>
            <person name="Galagan J."/>
            <person name="Gearin G."/>
            <person name="Gnerre S."/>
            <person name="Gnirke A."/>
            <person name="Goyette A."/>
            <person name="Graham J."/>
            <person name="Grandbois E."/>
            <person name="Gyaltsen K."/>
            <person name="Hafez N."/>
            <person name="Hagopian D."/>
            <person name="Hagos B."/>
            <person name="Hall J."/>
            <person name="Hatcher B."/>
            <person name="Heller A."/>
            <person name="Higgins H."/>
            <person name="Honan T."/>
            <person name="Horn A."/>
            <person name="Houde N."/>
            <person name="Hughes L."/>
            <person name="Hulme W."/>
            <person name="Husby E."/>
            <person name="Iliev I."/>
            <person name="Jaffe D."/>
            <person name="Jones C."/>
            <person name="Kamal M."/>
            <person name="Kamat A."/>
            <person name="Kamvysselis M."/>
            <person name="Karlsson E."/>
            <person name="Kells C."/>
            <person name="Kieu A."/>
            <person name="Kisner P."/>
            <person name="Kodira C."/>
            <person name="Kulbokas E."/>
            <person name="Labutti K."/>
            <person name="Lama D."/>
            <person name="Landers T."/>
            <person name="Leger J."/>
            <person name="Levine S."/>
            <person name="Lewis D."/>
            <person name="Lewis T."/>
            <person name="Lindblad-toh K."/>
            <person name="Liu X."/>
            <person name="Lokyitsang T."/>
            <person name="Lokyitsang Y."/>
            <person name="Lucien O."/>
            <person name="Lui A."/>
            <person name="Ma L.J."/>
            <person name="Mabbitt R."/>
            <person name="Macdonald J."/>
            <person name="Maclean C."/>
            <person name="Major J."/>
            <person name="Manning J."/>
            <person name="Marabella R."/>
            <person name="Maru K."/>
            <person name="Matthews C."/>
            <person name="Mauceli E."/>
            <person name="Mccarthy M."/>
            <person name="Mcdonough S."/>
            <person name="Mcghee T."/>
            <person name="Meldrim J."/>
            <person name="Meneus L."/>
            <person name="Mesirov J."/>
            <person name="Mihalev A."/>
            <person name="Mihova T."/>
            <person name="Mikkelsen T."/>
            <person name="Mlenga V."/>
            <person name="Moru K."/>
            <person name="Mozes J."/>
            <person name="Mulrain L."/>
            <person name="Munson G."/>
            <person name="Naylor J."/>
            <person name="Newes C."/>
            <person name="Nguyen C."/>
            <person name="Nguyen N."/>
            <person name="Nguyen T."/>
            <person name="Nicol R."/>
            <person name="Nielsen C."/>
            <person name="Nizzari M."/>
            <person name="Norbu C."/>
            <person name="Norbu N."/>
            <person name="O'donnell P."/>
            <person name="Okoawo O."/>
            <person name="O'leary S."/>
            <person name="Omotosho B."/>
            <person name="O'neill K."/>
            <person name="Osman S."/>
            <person name="Parker S."/>
            <person name="Perrin D."/>
            <person name="Phunkhang P."/>
            <person name="Piqani B."/>
            <person name="Purcell S."/>
            <person name="Rachupka T."/>
            <person name="Ramasamy U."/>
            <person name="Rameau R."/>
            <person name="Ray V."/>
            <person name="Raymond C."/>
            <person name="Retta R."/>
            <person name="Richardson S."/>
            <person name="Rise C."/>
            <person name="Rodriguez J."/>
            <person name="Rogers J."/>
            <person name="Rogov P."/>
            <person name="Rutman M."/>
            <person name="Schupbach R."/>
            <person name="Seaman C."/>
            <person name="Settipalli S."/>
            <person name="Sharpe T."/>
            <person name="Sheridan J."/>
            <person name="Sherpa N."/>
            <person name="Shi J."/>
            <person name="Smirnov S."/>
            <person name="Smith C."/>
            <person name="Sougnez C."/>
            <person name="Spencer B."/>
            <person name="Stalker J."/>
            <person name="Stange-thomann N."/>
            <person name="Stavropoulos S."/>
            <person name="Stetson K."/>
            <person name="Stone C."/>
            <person name="Stone S."/>
            <person name="Stubbs M."/>
            <person name="Talamas J."/>
            <person name="Tchuinga P."/>
            <person name="Tenzing P."/>
            <person name="Tesfaye S."/>
            <person name="Theodore J."/>
            <person name="Thoulutsang Y."/>
            <person name="Topham K."/>
            <person name="Towey S."/>
            <person name="Tsamla T."/>
            <person name="Tsomo N."/>
            <person name="Vallee D."/>
            <person name="Vassiliev H."/>
            <person name="Venkataraman V."/>
            <person name="Vinson J."/>
            <person name="Vo A."/>
            <person name="Wade C."/>
            <person name="Wang S."/>
            <person name="Wangchuk T."/>
            <person name="Wangdi T."/>
            <person name="Whittaker C."/>
            <person name="Wilkinson J."/>
            <person name="Wu Y."/>
            <person name="Wyman D."/>
            <person name="Yadav S."/>
            <person name="Yang S."/>
            <person name="Yang X."/>
            <person name="Yeager S."/>
            <person name="Yee E."/>
            <person name="Young G."/>
            <person name="Zainoun J."/>
            <person name="Zembeck L."/>
            <person name="Zimmer A."/>
            <person name="Zody M."/>
            <person name="Lander E."/>
        </authorList>
    </citation>
    <scope>NUCLEOTIDE SEQUENCE [LARGE SCALE GENOMIC DNA]</scope>
</reference>
<dbReference type="Proteomes" id="UP000007875">
    <property type="component" value="Unassembled WGS sequence"/>
</dbReference>
<evidence type="ECO:0000313" key="2">
    <source>
        <dbReference type="Proteomes" id="UP000007875"/>
    </source>
</evidence>
<dbReference type="HOGENOM" id="CLU_2262805_0_0_1"/>
<organism evidence="1 2">
    <name type="scientific">Ciona savignyi</name>
    <name type="common">Pacific transparent sea squirt</name>
    <dbReference type="NCBI Taxonomy" id="51511"/>
    <lineage>
        <taxon>Eukaryota</taxon>
        <taxon>Metazoa</taxon>
        <taxon>Chordata</taxon>
        <taxon>Tunicata</taxon>
        <taxon>Ascidiacea</taxon>
        <taxon>Phlebobranchia</taxon>
        <taxon>Cionidae</taxon>
        <taxon>Ciona</taxon>
    </lineage>
</organism>
<keyword evidence="2" id="KW-1185">Reference proteome</keyword>
<accession>H2YQ90</accession>
<proteinExistence type="predicted"/>
<name>H2YQ90_CIOSA</name>
<sequence length="103" mass="11646">MLNSCPNLMQKNQIEDIPDLEFDLSLDDILTLSDSLNSTCEFTMHDAPAICRGQPLTKSFPKIISQLKMQLHLQQGADDESGEQEFLIAIQDLEKLSSHTIWL</sequence>
<reference evidence="1" key="3">
    <citation type="submission" date="2025-09" db="UniProtKB">
        <authorList>
            <consortium name="Ensembl"/>
        </authorList>
    </citation>
    <scope>IDENTIFICATION</scope>
</reference>